<protein>
    <submittedName>
        <fullName evidence="2">Uncharacterized protein</fullName>
    </submittedName>
</protein>
<evidence type="ECO:0000313" key="2">
    <source>
        <dbReference type="EMBL" id="WSD10248.1"/>
    </source>
</evidence>
<sequence>MNHAFLTPAHRLRRSGDRWGVAAIFIGVGQALAVVLENLTHGSENR</sequence>
<evidence type="ECO:0000256" key="1">
    <source>
        <dbReference type="SAM" id="Phobius"/>
    </source>
</evidence>
<accession>A0ABZ1GXW3</accession>
<gene>
    <name evidence="2" type="ORF">OIE73_34015</name>
</gene>
<keyword evidence="1" id="KW-0812">Transmembrane</keyword>
<feature type="transmembrane region" description="Helical" evidence="1">
    <location>
        <begin position="20"/>
        <end position="39"/>
    </location>
</feature>
<keyword evidence="1" id="KW-1133">Transmembrane helix</keyword>
<dbReference type="Proteomes" id="UP001335325">
    <property type="component" value="Chromosome"/>
</dbReference>
<evidence type="ECO:0000313" key="3">
    <source>
        <dbReference type="Proteomes" id="UP001335325"/>
    </source>
</evidence>
<reference evidence="2 3" key="1">
    <citation type="submission" date="2022-10" db="EMBL/GenBank/DDBJ databases">
        <title>The complete genomes of actinobacterial strains from the NBC collection.</title>
        <authorList>
            <person name="Joergensen T.S."/>
            <person name="Alvarez Arevalo M."/>
            <person name="Sterndorff E.B."/>
            <person name="Faurdal D."/>
            <person name="Vuksanovic O."/>
            <person name="Mourched A.-S."/>
            <person name="Charusanti P."/>
            <person name="Shaw S."/>
            <person name="Blin K."/>
            <person name="Weber T."/>
        </authorList>
    </citation>
    <scope>NUCLEOTIDE SEQUENCE [LARGE SCALE GENOMIC DNA]</scope>
    <source>
        <strain evidence="2 3">NBC 01753</strain>
    </source>
</reference>
<keyword evidence="1" id="KW-0472">Membrane</keyword>
<name>A0ABZ1GXW3_9ACTN</name>
<proteinExistence type="predicted"/>
<keyword evidence="3" id="KW-1185">Reference proteome</keyword>
<organism evidence="2 3">
    <name type="scientific">Streptomyces hirsutus</name>
    <dbReference type="NCBI Taxonomy" id="35620"/>
    <lineage>
        <taxon>Bacteria</taxon>
        <taxon>Bacillati</taxon>
        <taxon>Actinomycetota</taxon>
        <taxon>Actinomycetes</taxon>
        <taxon>Kitasatosporales</taxon>
        <taxon>Streptomycetaceae</taxon>
        <taxon>Streptomyces</taxon>
    </lineage>
</organism>
<dbReference type="EMBL" id="CP109134">
    <property type="protein sequence ID" value="WSD10248.1"/>
    <property type="molecule type" value="Genomic_DNA"/>
</dbReference>